<dbReference type="Proteomes" id="UP001212996">
    <property type="component" value="Unassembled WGS sequence"/>
</dbReference>
<evidence type="ECO:0000313" key="3">
    <source>
        <dbReference type="Proteomes" id="UP001212996"/>
    </source>
</evidence>
<dbReference type="AlphaFoldDB" id="A0AAW6BEP3"/>
<sequence length="56" mass="6478">MLKKYTERIEKEYTGRISFDVEGRQEVVFLLSSPLSFLACLLIAAYKEKQTVHAII</sequence>
<keyword evidence="1" id="KW-0812">Transmembrane</keyword>
<organism evidence="2 3">
    <name type="scientific">Photorhabdus bodei</name>
    <dbReference type="NCBI Taxonomy" id="2029681"/>
    <lineage>
        <taxon>Bacteria</taxon>
        <taxon>Pseudomonadati</taxon>
        <taxon>Pseudomonadota</taxon>
        <taxon>Gammaproteobacteria</taxon>
        <taxon>Enterobacterales</taxon>
        <taxon>Morganellaceae</taxon>
        <taxon>Photorhabdus</taxon>
    </lineage>
</organism>
<dbReference type="RefSeq" id="WP_271865566.1">
    <property type="nucleotide sequence ID" value="NZ_JAQMFO010000001.1"/>
</dbReference>
<reference evidence="2" key="1">
    <citation type="submission" date="2023-01" db="EMBL/GenBank/DDBJ databases">
        <title>Genome sequencing of Photorhabdus bodei 09-20.</title>
        <authorList>
            <person name="Kalindamar S."/>
            <person name="Kumru S."/>
        </authorList>
    </citation>
    <scope>NUCLEOTIDE SEQUENCE</scope>
    <source>
        <strain evidence="2">09-20</strain>
    </source>
</reference>
<name>A0AAW6BEP3_9GAMM</name>
<proteinExistence type="predicted"/>
<protein>
    <submittedName>
        <fullName evidence="2">Uncharacterized protein</fullName>
    </submittedName>
</protein>
<accession>A0AAW6BEP3</accession>
<comment type="caution">
    <text evidence="2">The sequence shown here is derived from an EMBL/GenBank/DDBJ whole genome shotgun (WGS) entry which is preliminary data.</text>
</comment>
<keyword evidence="1" id="KW-1133">Transmembrane helix</keyword>
<dbReference type="EMBL" id="JAQMFO010000001">
    <property type="protein sequence ID" value="MDB6370417.1"/>
    <property type="molecule type" value="Genomic_DNA"/>
</dbReference>
<evidence type="ECO:0000256" key="1">
    <source>
        <dbReference type="SAM" id="Phobius"/>
    </source>
</evidence>
<evidence type="ECO:0000313" key="2">
    <source>
        <dbReference type="EMBL" id="MDB6370417.1"/>
    </source>
</evidence>
<feature type="transmembrane region" description="Helical" evidence="1">
    <location>
        <begin position="27"/>
        <end position="46"/>
    </location>
</feature>
<gene>
    <name evidence="2" type="ORF">PH362_00200</name>
</gene>
<keyword evidence="1" id="KW-0472">Membrane</keyword>